<dbReference type="InterPro" id="IPR029063">
    <property type="entry name" value="SAM-dependent_MTases_sf"/>
</dbReference>
<evidence type="ECO:0000313" key="3">
    <source>
        <dbReference type="Proteomes" id="UP000008866"/>
    </source>
</evidence>
<dbReference type="Gene3D" id="3.40.50.150">
    <property type="entry name" value="Vaccinia Virus protein VP39"/>
    <property type="match status" value="2"/>
</dbReference>
<proteinExistence type="predicted"/>
<dbReference type="GeneID" id="9525306"/>
<evidence type="ECO:0000259" key="1">
    <source>
        <dbReference type="Pfam" id="PF08241"/>
    </source>
</evidence>
<organism evidence="2 3">
    <name type="scientific">Arthroderma benhamiae (strain ATCC MYA-4681 / CBS 112371)</name>
    <name type="common">Trichophyton mentagrophytes</name>
    <dbReference type="NCBI Taxonomy" id="663331"/>
    <lineage>
        <taxon>Eukaryota</taxon>
        <taxon>Fungi</taxon>
        <taxon>Dikarya</taxon>
        <taxon>Ascomycota</taxon>
        <taxon>Pezizomycotina</taxon>
        <taxon>Eurotiomycetes</taxon>
        <taxon>Eurotiomycetidae</taxon>
        <taxon>Onygenales</taxon>
        <taxon>Arthrodermataceae</taxon>
        <taxon>Trichophyton</taxon>
    </lineage>
</organism>
<dbReference type="InterPro" id="IPR013216">
    <property type="entry name" value="Methyltransf_11"/>
</dbReference>
<gene>
    <name evidence="2" type="ORF">ARB_03887</name>
</gene>
<name>D4B5Y0_ARTBC</name>
<dbReference type="KEGG" id="abe:ARB_03887"/>
<dbReference type="RefSeq" id="XP_003009961.1">
    <property type="nucleotide sequence ID" value="XM_003009915.1"/>
</dbReference>
<dbReference type="GO" id="GO:0008757">
    <property type="term" value="F:S-adenosylmethionine-dependent methyltransferase activity"/>
    <property type="evidence" value="ECO:0007669"/>
    <property type="project" value="InterPro"/>
</dbReference>
<feature type="domain" description="Methyltransferase type 11" evidence="1">
    <location>
        <begin position="193"/>
        <end position="246"/>
    </location>
</feature>
<dbReference type="eggNOG" id="ENOG502SPZZ">
    <property type="taxonomic scope" value="Eukaryota"/>
</dbReference>
<keyword evidence="3" id="KW-1185">Reference proteome</keyword>
<protein>
    <recommendedName>
        <fullName evidence="1">Methyltransferase type 11 domain-containing protein</fullName>
    </recommendedName>
</protein>
<reference evidence="3" key="1">
    <citation type="journal article" date="2011" name="Genome Biol.">
        <title>Comparative and functional genomics provide insights into the pathogenicity of dermatophytic fungi.</title>
        <authorList>
            <person name="Burmester A."/>
            <person name="Shelest E."/>
            <person name="Gloeckner G."/>
            <person name="Heddergott C."/>
            <person name="Schindler S."/>
            <person name="Staib P."/>
            <person name="Heidel A."/>
            <person name="Felder M."/>
            <person name="Petzold A."/>
            <person name="Szafranski K."/>
            <person name="Feuermann M."/>
            <person name="Pedruzzi I."/>
            <person name="Priebe S."/>
            <person name="Groth M."/>
            <person name="Winkler R."/>
            <person name="Li W."/>
            <person name="Kniemeyer O."/>
            <person name="Schroeckh V."/>
            <person name="Hertweck C."/>
            <person name="Hube B."/>
            <person name="White T.C."/>
            <person name="Platzer M."/>
            <person name="Guthke R."/>
            <person name="Heitman J."/>
            <person name="Woestemeyer J."/>
            <person name="Zipfel P.F."/>
            <person name="Monod M."/>
            <person name="Brakhage A.A."/>
        </authorList>
    </citation>
    <scope>NUCLEOTIDE SEQUENCE [LARGE SCALE GENOMIC DNA]</scope>
    <source>
        <strain evidence="3">ATCC MYA-4681 / CBS 112371</strain>
    </source>
</reference>
<sequence>MVNIAFSQVPGNFMKVDMRMYEPGCTFDGVFAILSLFRLSPGEIYSMCCKFSEWLKPGGYLVIGVTPSTDLPPGGYIHDSTWDCTRQMGKPWMNHYSDELVFFFFFSEERWKRILRSVGFEIESESRYSFTPKDLEFNHAEIHYLQLARKVENHPLLGPYPRPTKAELHRMPRAATPPRAYMLKKQFTRLQDWVSTKPNIRMFDGTIEKLPFSTEQFDIVLVSWQLEFAAGMEAALGKILRVTRKNNSSRILVIQGAPDNELIRFLNTTSGLPNVQHQGFLLHFAKEYFARHGFVKATMSHIKHTISSPTKIYPRDAEQLLISLLGTWFP</sequence>
<evidence type="ECO:0000313" key="2">
    <source>
        <dbReference type="EMBL" id="EFE29316.1"/>
    </source>
</evidence>
<dbReference type="AlphaFoldDB" id="D4B5Y0"/>
<dbReference type="OMA" id="CCKFSEW"/>
<accession>D4B5Y0</accession>
<comment type="caution">
    <text evidence="2">The sequence shown here is derived from an EMBL/GenBank/DDBJ whole genome shotgun (WGS) entry which is preliminary data.</text>
</comment>
<dbReference type="SUPFAM" id="SSF53335">
    <property type="entry name" value="S-adenosyl-L-methionine-dependent methyltransferases"/>
    <property type="match status" value="2"/>
</dbReference>
<dbReference type="EMBL" id="ABSU01000050">
    <property type="protein sequence ID" value="EFE29316.1"/>
    <property type="molecule type" value="Genomic_DNA"/>
</dbReference>
<dbReference type="Pfam" id="PF08241">
    <property type="entry name" value="Methyltransf_11"/>
    <property type="match status" value="1"/>
</dbReference>
<dbReference type="Proteomes" id="UP000008866">
    <property type="component" value="Unassembled WGS sequence"/>
</dbReference>
<dbReference type="HOGENOM" id="CLU_049332_0_0_1"/>